<gene>
    <name evidence="2" type="primary">NST1</name>
    <name evidence="2" type="ORF">L345_16712</name>
</gene>
<evidence type="ECO:0000313" key="2">
    <source>
        <dbReference type="EMBL" id="ETE57570.1"/>
    </source>
</evidence>
<proteinExistence type="predicted"/>
<name>V8N640_OPHHA</name>
<feature type="compositionally biased region" description="Basic and acidic residues" evidence="1">
    <location>
        <begin position="326"/>
        <end position="370"/>
    </location>
</feature>
<dbReference type="AlphaFoldDB" id="V8N640"/>
<feature type="compositionally biased region" description="Basic and acidic residues" evidence="1">
    <location>
        <begin position="378"/>
        <end position="430"/>
    </location>
</feature>
<dbReference type="EMBL" id="AZIM01008158">
    <property type="protein sequence ID" value="ETE57570.1"/>
    <property type="molecule type" value="Genomic_DNA"/>
</dbReference>
<feature type="compositionally biased region" description="Basic and acidic residues" evidence="1">
    <location>
        <begin position="437"/>
        <end position="486"/>
    </location>
</feature>
<evidence type="ECO:0000313" key="3">
    <source>
        <dbReference type="Proteomes" id="UP000018936"/>
    </source>
</evidence>
<reference evidence="2 3" key="1">
    <citation type="journal article" date="2013" name="Proc. Natl. Acad. Sci. U.S.A.">
        <title>The king cobra genome reveals dynamic gene evolution and adaptation in the snake venom system.</title>
        <authorList>
            <person name="Vonk F.J."/>
            <person name="Casewell N.R."/>
            <person name="Henkel C.V."/>
            <person name="Heimberg A.M."/>
            <person name="Jansen H.J."/>
            <person name="McCleary R.J."/>
            <person name="Kerkkamp H.M."/>
            <person name="Vos R.A."/>
            <person name="Guerreiro I."/>
            <person name="Calvete J.J."/>
            <person name="Wuster W."/>
            <person name="Woods A.E."/>
            <person name="Logan J.M."/>
            <person name="Harrison R.A."/>
            <person name="Castoe T.A."/>
            <person name="de Koning A.P."/>
            <person name="Pollock D.D."/>
            <person name="Yandell M."/>
            <person name="Calderon D."/>
            <person name="Renjifo C."/>
            <person name="Currier R.B."/>
            <person name="Salgado D."/>
            <person name="Pla D."/>
            <person name="Sanz L."/>
            <person name="Hyder A.S."/>
            <person name="Ribeiro J.M."/>
            <person name="Arntzen J.W."/>
            <person name="van den Thillart G.E."/>
            <person name="Boetzer M."/>
            <person name="Pirovano W."/>
            <person name="Dirks R.P."/>
            <person name="Spaink H.P."/>
            <person name="Duboule D."/>
            <person name="McGlinn E."/>
            <person name="Kini R.M."/>
            <person name="Richardson M.K."/>
        </authorList>
    </citation>
    <scope>NUCLEOTIDE SEQUENCE</scope>
    <source>
        <tissue evidence="2">Blood</tissue>
    </source>
</reference>
<protein>
    <submittedName>
        <fullName evidence="2">Nst1</fullName>
    </submittedName>
</protein>
<feature type="non-terminal residue" evidence="2">
    <location>
        <position position="1"/>
    </location>
</feature>
<keyword evidence="3" id="KW-1185">Reference proteome</keyword>
<sequence length="545" mass="61281">MELGLWACQSLLIRNSFFAKLAFLAVGRKGGRKGGGEMEGQSLFFLPVWAMSYGCSQQTVTRADESPLSKTRVGGWEQRGRKGSAARSWGLRQPSLSFGTAGGHRVTVTSIMHPRPGTKRSVQERYPEPGMAWHGRQQGALEAGRSWGGNAEVIQANPEGSRSDGFASKCWRHRKPYTISDKCQSNLFLKASRDEAPTTSKGNFCSMGALINTVEPLVMNASDHDQIRFQPKNSEFFLLRLISPSAPNFFRLIPFLSVATPQILEDCSPVSPVLLFTRLARPSSHNRSSYALAFSPLIILVGQGEFGGCANPGFLKTPKFGRVRWEGGREEGRKEEKREEERKTEEDKREGRKKEGEGKERRKERKEGKRKEKGRNKGGREEEEKGREKEGRRREGKKEGRKRGREEKRGRKMGGREERRKEKGRKEKREKGKRGRNKEGGKEGRRGKEGRKEGRIEGKRGKEGRKEGKREGDGRKERGKEREGRKAGRLRSLLPALPYWMASLGLNQCLSALKRGLQLPEFPSQQAFKALAKSIDPRGCFLGGI</sequence>
<dbReference type="Proteomes" id="UP000018936">
    <property type="component" value="Unassembled WGS sequence"/>
</dbReference>
<organism evidence="2 3">
    <name type="scientific">Ophiophagus hannah</name>
    <name type="common">King cobra</name>
    <name type="synonym">Naja hannah</name>
    <dbReference type="NCBI Taxonomy" id="8665"/>
    <lineage>
        <taxon>Eukaryota</taxon>
        <taxon>Metazoa</taxon>
        <taxon>Chordata</taxon>
        <taxon>Craniata</taxon>
        <taxon>Vertebrata</taxon>
        <taxon>Euteleostomi</taxon>
        <taxon>Lepidosauria</taxon>
        <taxon>Squamata</taxon>
        <taxon>Bifurcata</taxon>
        <taxon>Unidentata</taxon>
        <taxon>Episquamata</taxon>
        <taxon>Toxicofera</taxon>
        <taxon>Serpentes</taxon>
        <taxon>Colubroidea</taxon>
        <taxon>Elapidae</taxon>
        <taxon>Elapinae</taxon>
        <taxon>Ophiophagus</taxon>
    </lineage>
</organism>
<comment type="caution">
    <text evidence="2">The sequence shown here is derived from an EMBL/GenBank/DDBJ whole genome shotgun (WGS) entry which is preliminary data.</text>
</comment>
<evidence type="ECO:0000256" key="1">
    <source>
        <dbReference type="SAM" id="MobiDB-lite"/>
    </source>
</evidence>
<feature type="region of interest" description="Disordered" evidence="1">
    <location>
        <begin position="326"/>
        <end position="488"/>
    </location>
</feature>
<accession>V8N640</accession>